<dbReference type="AlphaFoldDB" id="A0AAE0GKL9"/>
<feature type="compositionally biased region" description="Polar residues" evidence="1">
    <location>
        <begin position="1"/>
        <end position="10"/>
    </location>
</feature>
<comment type="caution">
    <text evidence="2">The sequence shown here is derived from an EMBL/GenBank/DDBJ whole genome shotgun (WGS) entry which is preliminary data.</text>
</comment>
<reference evidence="2 3" key="1">
    <citation type="journal article" date="2015" name="Genome Biol. Evol.">
        <title>Comparative Genomics of a Bacterivorous Green Alga Reveals Evolutionary Causalities and Consequences of Phago-Mixotrophic Mode of Nutrition.</title>
        <authorList>
            <person name="Burns J.A."/>
            <person name="Paasch A."/>
            <person name="Narechania A."/>
            <person name="Kim E."/>
        </authorList>
    </citation>
    <scope>NUCLEOTIDE SEQUENCE [LARGE SCALE GENOMIC DNA]</scope>
    <source>
        <strain evidence="2 3">PLY_AMNH</strain>
    </source>
</reference>
<dbReference type="Proteomes" id="UP001190700">
    <property type="component" value="Unassembled WGS sequence"/>
</dbReference>
<gene>
    <name evidence="2" type="ORF">CYMTET_12165</name>
</gene>
<keyword evidence="3" id="KW-1185">Reference proteome</keyword>
<feature type="compositionally biased region" description="Pro residues" evidence="1">
    <location>
        <begin position="79"/>
        <end position="98"/>
    </location>
</feature>
<feature type="compositionally biased region" description="Basic and acidic residues" evidence="1">
    <location>
        <begin position="14"/>
        <end position="24"/>
    </location>
</feature>
<feature type="region of interest" description="Disordered" evidence="1">
    <location>
        <begin position="1"/>
        <end position="105"/>
    </location>
</feature>
<name>A0AAE0GKL9_9CHLO</name>
<evidence type="ECO:0000313" key="3">
    <source>
        <dbReference type="Proteomes" id="UP001190700"/>
    </source>
</evidence>
<evidence type="ECO:0000256" key="1">
    <source>
        <dbReference type="SAM" id="MobiDB-lite"/>
    </source>
</evidence>
<feature type="compositionally biased region" description="Basic and acidic residues" evidence="1">
    <location>
        <begin position="58"/>
        <end position="71"/>
    </location>
</feature>
<evidence type="ECO:0000313" key="2">
    <source>
        <dbReference type="EMBL" id="KAK3279974.1"/>
    </source>
</evidence>
<sequence length="208" mass="22946">MNAKRTSNFTLRKHLNEVNSRESSSHFLSHPFSRPLPASVLKSSAVRKASTVPIRSSYDQKESDWEADVRRNPRISYPPAIPPPTSRGPPPPRPPPGNPRSNPSRRQLFTGALILGGFALQKATQDRRTPGRELASQRMALAGIDATIVNEENGDRFIRDKSGNLYFAGLDGVRVDVDGSVYAEDTDADGNLVNVSYLGNIKDMEFDE</sequence>
<accession>A0AAE0GKL9</accession>
<protein>
    <submittedName>
        <fullName evidence="2">Uncharacterized protein</fullName>
    </submittedName>
</protein>
<organism evidence="2 3">
    <name type="scientific">Cymbomonas tetramitiformis</name>
    <dbReference type="NCBI Taxonomy" id="36881"/>
    <lineage>
        <taxon>Eukaryota</taxon>
        <taxon>Viridiplantae</taxon>
        <taxon>Chlorophyta</taxon>
        <taxon>Pyramimonadophyceae</taxon>
        <taxon>Pyramimonadales</taxon>
        <taxon>Pyramimonadaceae</taxon>
        <taxon>Cymbomonas</taxon>
    </lineage>
</organism>
<dbReference type="EMBL" id="LGRX02004590">
    <property type="protein sequence ID" value="KAK3279974.1"/>
    <property type="molecule type" value="Genomic_DNA"/>
</dbReference>
<proteinExistence type="predicted"/>